<dbReference type="InterPro" id="IPR036291">
    <property type="entry name" value="NAD(P)-bd_dom_sf"/>
</dbReference>
<dbReference type="InterPro" id="IPR002347">
    <property type="entry name" value="SDR_fam"/>
</dbReference>
<dbReference type="Proteomes" id="UP000799324">
    <property type="component" value="Unassembled WGS sequence"/>
</dbReference>
<protein>
    <submittedName>
        <fullName evidence="4">NAD(P)-binding protein</fullName>
    </submittedName>
</protein>
<dbReference type="SUPFAM" id="SSF51735">
    <property type="entry name" value="NAD(P)-binding Rossmann-fold domains"/>
    <property type="match status" value="1"/>
</dbReference>
<evidence type="ECO:0000256" key="1">
    <source>
        <dbReference type="ARBA" id="ARBA00006484"/>
    </source>
</evidence>
<dbReference type="EMBL" id="MU004428">
    <property type="protein sequence ID" value="KAF2651364.1"/>
    <property type="molecule type" value="Genomic_DNA"/>
</dbReference>
<name>A0A6A6SYQ8_9PLEO</name>
<dbReference type="Pfam" id="PF00106">
    <property type="entry name" value="adh_short"/>
    <property type="match status" value="1"/>
</dbReference>
<dbReference type="PANTHER" id="PTHR24320">
    <property type="entry name" value="RETINOL DEHYDROGENASE"/>
    <property type="match status" value="1"/>
</dbReference>
<proteinExistence type="inferred from homology"/>
<evidence type="ECO:0000256" key="3">
    <source>
        <dbReference type="ARBA" id="ARBA00023002"/>
    </source>
</evidence>
<organism evidence="4 5">
    <name type="scientific">Lophiostoma macrostomum CBS 122681</name>
    <dbReference type="NCBI Taxonomy" id="1314788"/>
    <lineage>
        <taxon>Eukaryota</taxon>
        <taxon>Fungi</taxon>
        <taxon>Dikarya</taxon>
        <taxon>Ascomycota</taxon>
        <taxon>Pezizomycotina</taxon>
        <taxon>Dothideomycetes</taxon>
        <taxon>Pleosporomycetidae</taxon>
        <taxon>Pleosporales</taxon>
        <taxon>Lophiostomataceae</taxon>
        <taxon>Lophiostoma</taxon>
    </lineage>
</organism>
<sequence>MSSFSLEAIPDLSGQVIFITGGNAGLGKEAALQLAKHNPSRILIGSRSEEKARTAIAEIVEAVPGAHLTPVLMDLASLSSVKEAANKVLATTSRLDVLMNNAGIMAVPPATTVDGYEIQFGTNHMGHALLTKLLLPLLLKTAEQAQPGADVRIVTLTSHSHTRAPKNGIDFSRLRSADSERLPLTKYGVSKLANILHAKQLAKRYPTIQTVAIHPGIVNTNLSTTMRKSFRLARVLMPIVSYFSAVGSEKGVLNQLWGATSAEVESGQYYEPVGVGGNGSPLTEDVELAEKLWAWTEEELASWEKQAEL</sequence>
<accession>A0A6A6SYQ8</accession>
<evidence type="ECO:0000313" key="4">
    <source>
        <dbReference type="EMBL" id="KAF2651364.1"/>
    </source>
</evidence>
<dbReference type="OrthoDB" id="191139at2759"/>
<comment type="similarity">
    <text evidence="1">Belongs to the short-chain dehydrogenases/reductases (SDR) family.</text>
</comment>
<evidence type="ECO:0000313" key="5">
    <source>
        <dbReference type="Proteomes" id="UP000799324"/>
    </source>
</evidence>
<dbReference type="Gene3D" id="3.40.50.720">
    <property type="entry name" value="NAD(P)-binding Rossmann-like Domain"/>
    <property type="match status" value="1"/>
</dbReference>
<keyword evidence="3" id="KW-0560">Oxidoreductase</keyword>
<keyword evidence="5" id="KW-1185">Reference proteome</keyword>
<dbReference type="GO" id="GO:0016491">
    <property type="term" value="F:oxidoreductase activity"/>
    <property type="evidence" value="ECO:0007669"/>
    <property type="project" value="UniProtKB-KW"/>
</dbReference>
<dbReference type="PANTHER" id="PTHR24320:SF282">
    <property type="entry name" value="WW DOMAIN-CONTAINING OXIDOREDUCTASE"/>
    <property type="match status" value="1"/>
</dbReference>
<gene>
    <name evidence="4" type="ORF">K491DRAFT_665754</name>
</gene>
<evidence type="ECO:0000256" key="2">
    <source>
        <dbReference type="ARBA" id="ARBA00022857"/>
    </source>
</evidence>
<dbReference type="AlphaFoldDB" id="A0A6A6SYQ8"/>
<dbReference type="PRINTS" id="PR00081">
    <property type="entry name" value="GDHRDH"/>
</dbReference>
<keyword evidence="2" id="KW-0521">NADP</keyword>
<reference evidence="4" key="1">
    <citation type="journal article" date="2020" name="Stud. Mycol.">
        <title>101 Dothideomycetes genomes: a test case for predicting lifestyles and emergence of pathogens.</title>
        <authorList>
            <person name="Haridas S."/>
            <person name="Albert R."/>
            <person name="Binder M."/>
            <person name="Bloem J."/>
            <person name="Labutti K."/>
            <person name="Salamov A."/>
            <person name="Andreopoulos B."/>
            <person name="Baker S."/>
            <person name="Barry K."/>
            <person name="Bills G."/>
            <person name="Bluhm B."/>
            <person name="Cannon C."/>
            <person name="Castanera R."/>
            <person name="Culley D."/>
            <person name="Daum C."/>
            <person name="Ezra D."/>
            <person name="Gonzalez J."/>
            <person name="Henrissat B."/>
            <person name="Kuo A."/>
            <person name="Liang C."/>
            <person name="Lipzen A."/>
            <person name="Lutzoni F."/>
            <person name="Magnuson J."/>
            <person name="Mondo S."/>
            <person name="Nolan M."/>
            <person name="Ohm R."/>
            <person name="Pangilinan J."/>
            <person name="Park H.-J."/>
            <person name="Ramirez L."/>
            <person name="Alfaro M."/>
            <person name="Sun H."/>
            <person name="Tritt A."/>
            <person name="Yoshinaga Y."/>
            <person name="Zwiers L.-H."/>
            <person name="Turgeon B."/>
            <person name="Goodwin S."/>
            <person name="Spatafora J."/>
            <person name="Crous P."/>
            <person name="Grigoriev I."/>
        </authorList>
    </citation>
    <scope>NUCLEOTIDE SEQUENCE</scope>
    <source>
        <strain evidence="4">CBS 122681</strain>
    </source>
</reference>